<protein>
    <recommendedName>
        <fullName evidence="3">Fungal N-terminal domain-containing protein</fullName>
    </recommendedName>
</protein>
<evidence type="ECO:0000313" key="1">
    <source>
        <dbReference type="EMBL" id="RPB14018.1"/>
    </source>
</evidence>
<gene>
    <name evidence="1" type="ORF">P167DRAFT_572939</name>
</gene>
<keyword evidence="2" id="KW-1185">Reference proteome</keyword>
<name>A0A3N4KX26_9PEZI</name>
<dbReference type="InParanoid" id="A0A3N4KX26"/>
<accession>A0A3N4KX26</accession>
<evidence type="ECO:0000313" key="2">
    <source>
        <dbReference type="Proteomes" id="UP000277580"/>
    </source>
</evidence>
<proteinExistence type="predicted"/>
<organism evidence="1 2">
    <name type="scientific">Morchella conica CCBAS932</name>
    <dbReference type="NCBI Taxonomy" id="1392247"/>
    <lineage>
        <taxon>Eukaryota</taxon>
        <taxon>Fungi</taxon>
        <taxon>Dikarya</taxon>
        <taxon>Ascomycota</taxon>
        <taxon>Pezizomycotina</taxon>
        <taxon>Pezizomycetes</taxon>
        <taxon>Pezizales</taxon>
        <taxon>Morchellaceae</taxon>
        <taxon>Morchella</taxon>
    </lineage>
</organism>
<dbReference type="EMBL" id="ML119120">
    <property type="protein sequence ID" value="RPB14018.1"/>
    <property type="molecule type" value="Genomic_DNA"/>
</dbReference>
<dbReference type="OrthoDB" id="538223at2759"/>
<dbReference type="Proteomes" id="UP000277580">
    <property type="component" value="Unassembled WGS sequence"/>
</dbReference>
<sequence>MAEIVGLVSGIVALIQLAGKLTSISYSYACGVKRASKDLGDLIDELGSLSKVLLSLRSHLERVKTTSSVSALQGLNDSDGPLKGMVDSIKWPLKEKDTLQLISRIERHKSLIVFALAADQMSTSREIEKQVQNIQIDIKEVREDILTEFAA</sequence>
<dbReference type="AlphaFoldDB" id="A0A3N4KX26"/>
<reference evidence="1 2" key="1">
    <citation type="journal article" date="2018" name="Nat. Ecol. Evol.">
        <title>Pezizomycetes genomes reveal the molecular basis of ectomycorrhizal truffle lifestyle.</title>
        <authorList>
            <person name="Murat C."/>
            <person name="Payen T."/>
            <person name="Noel B."/>
            <person name="Kuo A."/>
            <person name="Morin E."/>
            <person name="Chen J."/>
            <person name="Kohler A."/>
            <person name="Krizsan K."/>
            <person name="Balestrini R."/>
            <person name="Da Silva C."/>
            <person name="Montanini B."/>
            <person name="Hainaut M."/>
            <person name="Levati E."/>
            <person name="Barry K.W."/>
            <person name="Belfiori B."/>
            <person name="Cichocki N."/>
            <person name="Clum A."/>
            <person name="Dockter R.B."/>
            <person name="Fauchery L."/>
            <person name="Guy J."/>
            <person name="Iotti M."/>
            <person name="Le Tacon F."/>
            <person name="Lindquist E.A."/>
            <person name="Lipzen A."/>
            <person name="Malagnac F."/>
            <person name="Mello A."/>
            <person name="Molinier V."/>
            <person name="Miyauchi S."/>
            <person name="Poulain J."/>
            <person name="Riccioni C."/>
            <person name="Rubini A."/>
            <person name="Sitrit Y."/>
            <person name="Splivallo R."/>
            <person name="Traeger S."/>
            <person name="Wang M."/>
            <person name="Zifcakova L."/>
            <person name="Wipf D."/>
            <person name="Zambonelli A."/>
            <person name="Paolocci F."/>
            <person name="Nowrousian M."/>
            <person name="Ottonello S."/>
            <person name="Baldrian P."/>
            <person name="Spatafora J.W."/>
            <person name="Henrissat B."/>
            <person name="Nagy L.G."/>
            <person name="Aury J.M."/>
            <person name="Wincker P."/>
            <person name="Grigoriev I.V."/>
            <person name="Bonfante P."/>
            <person name="Martin F.M."/>
        </authorList>
    </citation>
    <scope>NUCLEOTIDE SEQUENCE [LARGE SCALE GENOMIC DNA]</scope>
    <source>
        <strain evidence="1 2">CCBAS932</strain>
    </source>
</reference>
<evidence type="ECO:0008006" key="3">
    <source>
        <dbReference type="Google" id="ProtNLM"/>
    </source>
</evidence>